<dbReference type="AlphaFoldDB" id="A0A1W6MIU5"/>
<dbReference type="RefSeq" id="WP_085766315.1">
    <property type="nucleotide sequence ID" value="NZ_CP019344.1"/>
</dbReference>
<feature type="domain" description="Methylmalonyl-CoA mutase alpha/beta chain catalytic" evidence="1">
    <location>
        <begin position="137"/>
        <end position="435"/>
    </location>
</feature>
<dbReference type="EMBL" id="CP019344">
    <property type="protein sequence ID" value="ARN77512.1"/>
    <property type="molecule type" value="Genomic_DNA"/>
</dbReference>
<proteinExistence type="predicted"/>
<dbReference type="GO" id="GO:0016866">
    <property type="term" value="F:intramolecular transferase activity"/>
    <property type="evidence" value="ECO:0007669"/>
    <property type="project" value="InterPro"/>
</dbReference>
<reference evidence="2 3" key="1">
    <citation type="submission" date="2016-11" db="EMBL/GenBank/DDBJ databases">
        <title>Trade-off between light-utilization and light-protection in marine flavobacteria.</title>
        <authorList>
            <person name="Kumagai Y."/>
        </authorList>
    </citation>
    <scope>NUCLEOTIDE SEQUENCE [LARGE SCALE GENOMIC DNA]</scope>
    <source>
        <strain evidence="2 3">JCM 13191</strain>
    </source>
</reference>
<organism evidence="2 3">
    <name type="scientific">Nonlabens spongiae</name>
    <dbReference type="NCBI Taxonomy" id="331648"/>
    <lineage>
        <taxon>Bacteria</taxon>
        <taxon>Pseudomonadati</taxon>
        <taxon>Bacteroidota</taxon>
        <taxon>Flavobacteriia</taxon>
        <taxon>Flavobacteriales</taxon>
        <taxon>Flavobacteriaceae</taxon>
        <taxon>Nonlabens</taxon>
    </lineage>
</organism>
<keyword evidence="3" id="KW-1185">Reference proteome</keyword>
<dbReference type="Pfam" id="PF01642">
    <property type="entry name" value="MM_CoA_mutase"/>
    <property type="match status" value="1"/>
</dbReference>
<dbReference type="InterPro" id="IPR006099">
    <property type="entry name" value="MeMalonylCoA_mutase_a/b_cat"/>
</dbReference>
<evidence type="ECO:0000313" key="2">
    <source>
        <dbReference type="EMBL" id="ARN77512.1"/>
    </source>
</evidence>
<accession>A0A1W6MIU5</accession>
<sequence>MSKRLFEDFEGVSEAQWKQKIQYDLKGADYNDTLISTTPDGIHIKPFYHSESSEAHEIPFTATQTGDWYVSQKIYAYSAETANLKAKNALKRGAEGVVLVIPNPEIDAEVLLKSLPEVGIQIHLEFFDLEYIENLNKLALKAYIHIDPIHRLASTGNWFASREKDLKSLIDYLKISDGYFSNITVNTNVYQQAGATTVQELGYFLAHLNEYLNVLEQAEEITDFTTTRFDFAQRPNHSDHGKAKRINLDTTTGSDYFMEIAKYRAYRVLTKSLGNEYGIENLECYISASPSMRNKTLLDYNVNMLRTTTECMSAVLGGADTVYNLPYDAFFNKPNEFGERISRNQLLVLKEEAYFNNVGNAAEGSYYIETLTQQLVEKALELFKQLESAGGLISSLHEGSIQRKIKESADREQQALKHGDKVLVGATKYPNADQPLLKEYEILPFVKIEPRKTLIEPIVQKRLMEEKEKEEMRKL</sequence>
<name>A0A1W6MIU5_9FLAO</name>
<dbReference type="PANTHER" id="PTHR48101:SF1">
    <property type="entry name" value="METHYLMALONYL-COA MUTASE, LARGE SUBUNIT"/>
    <property type="match status" value="1"/>
</dbReference>
<dbReference type="PANTHER" id="PTHR48101">
    <property type="entry name" value="METHYLMALONYL-COA MUTASE, MITOCHONDRIAL-RELATED"/>
    <property type="match status" value="1"/>
</dbReference>
<dbReference type="GO" id="GO:0031419">
    <property type="term" value="F:cobalamin binding"/>
    <property type="evidence" value="ECO:0007669"/>
    <property type="project" value="InterPro"/>
</dbReference>
<dbReference type="Proteomes" id="UP000193431">
    <property type="component" value="Chromosome"/>
</dbReference>
<dbReference type="CDD" id="cd03677">
    <property type="entry name" value="MM_CoA_mutase_beta"/>
    <property type="match status" value="1"/>
</dbReference>
<dbReference type="InterPro" id="IPR016176">
    <property type="entry name" value="Cbl-dep_enz_cat"/>
</dbReference>
<dbReference type="STRING" id="331648.BST97_05670"/>
<evidence type="ECO:0000259" key="1">
    <source>
        <dbReference type="Pfam" id="PF01642"/>
    </source>
</evidence>
<gene>
    <name evidence="2" type="ORF">BST97_05670</name>
</gene>
<dbReference type="SUPFAM" id="SSF51703">
    <property type="entry name" value="Cobalamin (vitamin B12)-dependent enzymes"/>
    <property type="match status" value="1"/>
</dbReference>
<dbReference type="Gene3D" id="3.20.20.240">
    <property type="entry name" value="Methylmalonyl-CoA mutase"/>
    <property type="match status" value="2"/>
</dbReference>
<protein>
    <submittedName>
        <fullName evidence="2">Methylmalonyl-CoA mutase</fullName>
    </submittedName>
</protein>
<dbReference type="OrthoDB" id="9762378at2"/>
<evidence type="ECO:0000313" key="3">
    <source>
        <dbReference type="Proteomes" id="UP000193431"/>
    </source>
</evidence>